<keyword evidence="1 5" id="KW-0436">Ligase</keyword>
<dbReference type="NCBIfam" id="TIGR02050">
    <property type="entry name" value="gshA_cyan_rel"/>
    <property type="match status" value="1"/>
</dbReference>
<evidence type="ECO:0000313" key="7">
    <source>
        <dbReference type="Proteomes" id="UP001520140"/>
    </source>
</evidence>
<keyword evidence="3 5" id="KW-0067">ATP-binding</keyword>
<evidence type="ECO:0000256" key="4">
    <source>
        <dbReference type="ARBA" id="ARBA00048819"/>
    </source>
</evidence>
<sequence length="377" mass="40738">MAGVPTVGVEEEFFLVDPVTSRLVDCNGAVADRGRATGVDVVSELTRYQVETNSRPERDMHRLRRLLAASRRGLSAAAHSCGVAVLAAGVCPTPAPERGPAAISDTSRYHRLAETHGALAFADPCCGCHIHVEMPDRATAIGVSNHLRPWLPVLLALTANSAIHDGVDTRHRSWRSVLWGRWPTAGPPPVHRSPEHFDETVRMLIDCGAILDEASLYWDIRPSAHHPTIEIRVSDIPATVEETVLLAALVRALATTARWAHDAGRPAPEPQFLDMAYRCAQHGGMDGTALDPMTGTAVTPTQMLDRLLATVRPALLATGDDIIVRELSRTIARRGGTGAARQRAIYTETKDSARVVRSALLPTPERPSARRAPAPDT</sequence>
<dbReference type="InterPro" id="IPR014746">
    <property type="entry name" value="Gln_synth/guanido_kin_cat_dom"/>
</dbReference>
<comment type="function">
    <text evidence="5">ATP-dependent carboxylate-amine ligase which exhibits weak glutamate--cysteine ligase activity.</text>
</comment>
<name>A0ABS7NTT9_9NOCA</name>
<gene>
    <name evidence="6" type="ORF">HQ605_11315</name>
</gene>
<keyword evidence="2 5" id="KW-0547">Nucleotide-binding</keyword>
<dbReference type="EMBL" id="JABUKG010000010">
    <property type="protein sequence ID" value="MBY6321414.1"/>
    <property type="molecule type" value="Genomic_DNA"/>
</dbReference>
<dbReference type="InterPro" id="IPR011793">
    <property type="entry name" value="YbdK"/>
</dbReference>
<evidence type="ECO:0000256" key="5">
    <source>
        <dbReference type="HAMAP-Rule" id="MF_01609"/>
    </source>
</evidence>
<dbReference type="GO" id="GO:0016874">
    <property type="term" value="F:ligase activity"/>
    <property type="evidence" value="ECO:0007669"/>
    <property type="project" value="UniProtKB-KW"/>
</dbReference>
<dbReference type="InterPro" id="IPR006336">
    <property type="entry name" value="GCS2"/>
</dbReference>
<dbReference type="Gene3D" id="3.30.590.20">
    <property type="match status" value="1"/>
</dbReference>
<dbReference type="SUPFAM" id="SSF55931">
    <property type="entry name" value="Glutamine synthetase/guanido kinase"/>
    <property type="match status" value="1"/>
</dbReference>
<dbReference type="NCBIfam" id="NF010041">
    <property type="entry name" value="PRK13517.1-1"/>
    <property type="match status" value="1"/>
</dbReference>
<comment type="similarity">
    <text evidence="5">Belongs to the glutamate--cysteine ligase type 2 family. YbdK subfamily.</text>
</comment>
<reference evidence="6 7" key="1">
    <citation type="submission" date="2020-06" db="EMBL/GenBank/DDBJ databases">
        <title>Taxonomy, biology and ecology of Rhodococcus bacteria occurring in California pistachio and other woody hosts as revealed by genome sequence analyses.</title>
        <authorList>
            <person name="Gai Y."/>
            <person name="Riely B."/>
        </authorList>
    </citation>
    <scope>NUCLEOTIDE SEQUENCE [LARGE SCALE GENOMIC DNA]</scope>
    <source>
        <strain evidence="6 7">BP-284</strain>
    </source>
</reference>
<evidence type="ECO:0000256" key="2">
    <source>
        <dbReference type="ARBA" id="ARBA00022741"/>
    </source>
</evidence>
<evidence type="ECO:0000313" key="6">
    <source>
        <dbReference type="EMBL" id="MBY6321414.1"/>
    </source>
</evidence>
<organism evidence="6 7">
    <name type="scientific">Rhodococcoides kroppenstedtii</name>
    <dbReference type="NCBI Taxonomy" id="293050"/>
    <lineage>
        <taxon>Bacteria</taxon>
        <taxon>Bacillati</taxon>
        <taxon>Actinomycetota</taxon>
        <taxon>Actinomycetes</taxon>
        <taxon>Mycobacteriales</taxon>
        <taxon>Nocardiaceae</taxon>
        <taxon>Rhodococcoides</taxon>
    </lineage>
</organism>
<keyword evidence="7" id="KW-1185">Reference proteome</keyword>
<dbReference type="Pfam" id="PF04107">
    <property type="entry name" value="GCS2"/>
    <property type="match status" value="1"/>
</dbReference>
<accession>A0ABS7NTT9</accession>
<dbReference type="EC" id="6.3.2.2" evidence="5"/>
<dbReference type="PANTHER" id="PTHR36510:SF1">
    <property type="entry name" value="GLUTAMATE--CYSTEINE LIGASE 2-RELATED"/>
    <property type="match status" value="1"/>
</dbReference>
<dbReference type="HAMAP" id="MF_01609">
    <property type="entry name" value="Glu_cys_ligase_2"/>
    <property type="match status" value="1"/>
</dbReference>
<evidence type="ECO:0000256" key="3">
    <source>
        <dbReference type="ARBA" id="ARBA00022840"/>
    </source>
</evidence>
<protein>
    <recommendedName>
        <fullName evidence="5">Putative glutamate--cysteine ligase 2</fullName>
        <ecNumber evidence="5">6.3.2.2</ecNumber>
    </recommendedName>
    <alternativeName>
        <fullName evidence="5">Gamma-glutamylcysteine synthetase 2</fullName>
        <shortName evidence="5">GCS 2</shortName>
        <shortName evidence="5">Gamma-GCS 2</shortName>
    </alternativeName>
</protein>
<dbReference type="InterPro" id="IPR050141">
    <property type="entry name" value="GCL_type2/YbdK_subfam"/>
</dbReference>
<comment type="caution">
    <text evidence="6">The sequence shown here is derived from an EMBL/GenBank/DDBJ whole genome shotgun (WGS) entry which is preliminary data.</text>
</comment>
<dbReference type="PANTHER" id="PTHR36510">
    <property type="entry name" value="GLUTAMATE--CYSTEINE LIGASE 2-RELATED"/>
    <property type="match status" value="1"/>
</dbReference>
<evidence type="ECO:0000256" key="1">
    <source>
        <dbReference type="ARBA" id="ARBA00022598"/>
    </source>
</evidence>
<proteinExistence type="inferred from homology"/>
<comment type="catalytic activity">
    <reaction evidence="4 5">
        <text>L-cysteine + L-glutamate + ATP = gamma-L-glutamyl-L-cysteine + ADP + phosphate + H(+)</text>
        <dbReference type="Rhea" id="RHEA:13285"/>
        <dbReference type="ChEBI" id="CHEBI:15378"/>
        <dbReference type="ChEBI" id="CHEBI:29985"/>
        <dbReference type="ChEBI" id="CHEBI:30616"/>
        <dbReference type="ChEBI" id="CHEBI:35235"/>
        <dbReference type="ChEBI" id="CHEBI:43474"/>
        <dbReference type="ChEBI" id="CHEBI:58173"/>
        <dbReference type="ChEBI" id="CHEBI:456216"/>
        <dbReference type="EC" id="6.3.2.2"/>
    </reaction>
</comment>
<dbReference type="Proteomes" id="UP001520140">
    <property type="component" value="Unassembled WGS sequence"/>
</dbReference>